<evidence type="ECO:0000313" key="2">
    <source>
        <dbReference type="Proteomes" id="UP001304769"/>
    </source>
</evidence>
<dbReference type="Proteomes" id="UP001304769">
    <property type="component" value="Unassembled WGS sequence"/>
</dbReference>
<organism evidence="1 2">
    <name type="scientific">Sinomonas terricola</name>
    <dbReference type="NCBI Taxonomy" id="3110330"/>
    <lineage>
        <taxon>Bacteria</taxon>
        <taxon>Bacillati</taxon>
        <taxon>Actinomycetota</taxon>
        <taxon>Actinomycetes</taxon>
        <taxon>Micrococcales</taxon>
        <taxon>Micrococcaceae</taxon>
        <taxon>Sinomonas</taxon>
    </lineage>
</organism>
<keyword evidence="2" id="KW-1185">Reference proteome</keyword>
<sequence>MTSDELGEDMAELADAATSFAVSGEVCDRLVRLHADPFDASARDALSAYLASDRYLTGVAAAARIRAGRASAPACLVVRAGEA</sequence>
<evidence type="ECO:0000313" key="1">
    <source>
        <dbReference type="EMBL" id="MEA5456813.1"/>
    </source>
</evidence>
<name>A0ABU5TAV3_9MICC</name>
<proteinExistence type="predicted"/>
<dbReference type="RefSeq" id="WP_323280722.1">
    <property type="nucleotide sequence ID" value="NZ_JAYGGQ010000017.1"/>
</dbReference>
<gene>
    <name evidence="1" type="ORF">SPF06_18985</name>
</gene>
<accession>A0ABU5TAV3</accession>
<reference evidence="1 2" key="1">
    <citation type="submission" date="2023-12" db="EMBL/GenBank/DDBJ databases">
        <title>Sinomonas terricola sp. nov, isolated from litchi orchard soil in Guangdong, PR China.</title>
        <authorList>
            <person name="Jiaxin W."/>
            <person name="Yang Z."/>
            <person name="Honghui Z."/>
        </authorList>
    </citation>
    <scope>NUCLEOTIDE SEQUENCE [LARGE SCALE GENOMIC DNA]</scope>
    <source>
        <strain evidence="1 2">JGH33</strain>
    </source>
</reference>
<protein>
    <submittedName>
        <fullName evidence="1">Uncharacterized protein</fullName>
    </submittedName>
</protein>
<dbReference type="EMBL" id="JAYGGQ010000017">
    <property type="protein sequence ID" value="MEA5456813.1"/>
    <property type="molecule type" value="Genomic_DNA"/>
</dbReference>
<comment type="caution">
    <text evidence="1">The sequence shown here is derived from an EMBL/GenBank/DDBJ whole genome shotgun (WGS) entry which is preliminary data.</text>
</comment>